<dbReference type="InterPro" id="IPR029062">
    <property type="entry name" value="Class_I_gatase-like"/>
</dbReference>
<evidence type="ECO:0000256" key="9">
    <source>
        <dbReference type="ARBA" id="ARBA00048816"/>
    </source>
</evidence>
<keyword evidence="4 11" id="KW-0436">Ligase</keyword>
<dbReference type="PRINTS" id="PR00097">
    <property type="entry name" value="ANTSNTHASEII"/>
</dbReference>
<evidence type="ECO:0000259" key="10">
    <source>
        <dbReference type="SMART" id="SM01097"/>
    </source>
</evidence>
<dbReference type="Gene3D" id="3.50.30.20">
    <property type="entry name" value="Carbamoyl-phosphate synthase small subunit, N-terminal domain"/>
    <property type="match status" value="1"/>
</dbReference>
<dbReference type="Pfam" id="PF00117">
    <property type="entry name" value="GATase"/>
    <property type="match status" value="1"/>
</dbReference>
<dbReference type="Pfam" id="PF00988">
    <property type="entry name" value="CPSase_sm_chain"/>
    <property type="match status" value="1"/>
</dbReference>
<evidence type="ECO:0000256" key="6">
    <source>
        <dbReference type="ARBA" id="ARBA00022840"/>
    </source>
</evidence>
<dbReference type="InterPro" id="IPR002474">
    <property type="entry name" value="CarbamoylP_synth_ssu_N"/>
</dbReference>
<dbReference type="InterPro" id="IPR036480">
    <property type="entry name" value="CarbP_synth_ssu_N_sf"/>
</dbReference>
<dbReference type="PRINTS" id="PR00096">
    <property type="entry name" value="GATASE"/>
</dbReference>
<feature type="non-terminal residue" evidence="11">
    <location>
        <position position="1"/>
    </location>
</feature>
<reference evidence="11" key="2">
    <citation type="journal article" date="2021" name="PeerJ">
        <title>Extensive microbial diversity within the chicken gut microbiome revealed by metagenomics and culture.</title>
        <authorList>
            <person name="Gilroy R."/>
            <person name="Ravi A."/>
            <person name="Getino M."/>
            <person name="Pursley I."/>
            <person name="Horton D.L."/>
            <person name="Alikhan N.F."/>
            <person name="Baker D."/>
            <person name="Gharbi K."/>
            <person name="Hall N."/>
            <person name="Watson M."/>
            <person name="Adriaenssens E.M."/>
            <person name="Foster-Nyarko E."/>
            <person name="Jarju S."/>
            <person name="Secka A."/>
            <person name="Antonio M."/>
            <person name="Oren A."/>
            <person name="Chaudhuri R.R."/>
            <person name="La Ragione R."/>
            <person name="Hildebrand F."/>
            <person name="Pallen M.J."/>
        </authorList>
    </citation>
    <scope>NUCLEOTIDE SEQUENCE</scope>
    <source>
        <strain evidence="11">G3-4614</strain>
    </source>
</reference>
<sequence>TGYTENMTDPSYVGQIVVFTYPLIGNYGIPSEELYDNGLSKFFESDKIHVEAIVVSDYSEDYSHWNAVESLSSWMIRHQVSGITNIDTRALTKLLREKGSMKGKIVFDSDNEIDFKDPNIENQIKKVSCKEIKSYGEGNKTVVLVDCGAKHNIVRCLVKRGVKVVCVPWNYDFTTMDYDGVCISNGPGNPDTCDEVVENIRKAMQIGKPIFGICMGNQLLAKAGGAKIYKLKYGHRSANQPVRQVGSDRCYVTPQNHGFAVDNDTLGTEWEPFFINMNDGSNEGIRHKTKPFFSVQFHPEASGGPTETGYLFDKFVELL</sequence>
<evidence type="ECO:0000256" key="2">
    <source>
        <dbReference type="ARBA" id="ARBA00007800"/>
    </source>
</evidence>
<dbReference type="CDD" id="cd01744">
    <property type="entry name" value="GATase1_CPSase"/>
    <property type="match status" value="1"/>
</dbReference>
<dbReference type="PANTHER" id="PTHR43418">
    <property type="entry name" value="MULTIFUNCTIONAL TRYPTOPHAN BIOSYNTHESIS PROTEIN-RELATED"/>
    <property type="match status" value="1"/>
</dbReference>
<dbReference type="GO" id="GO:0006541">
    <property type="term" value="P:glutamine metabolic process"/>
    <property type="evidence" value="ECO:0007669"/>
    <property type="project" value="InterPro"/>
</dbReference>
<dbReference type="EC" id="6.3.5.5" evidence="3"/>
<comment type="pathway">
    <text evidence="1">Amino-acid biosynthesis; L-arginine biosynthesis; carbamoyl phosphate from bicarbonate: step 1/1.</text>
</comment>
<dbReference type="AlphaFoldDB" id="A0A9D9E517"/>
<dbReference type="NCBIfam" id="NF009475">
    <property type="entry name" value="PRK12838.1"/>
    <property type="match status" value="1"/>
</dbReference>
<evidence type="ECO:0000256" key="5">
    <source>
        <dbReference type="ARBA" id="ARBA00022741"/>
    </source>
</evidence>
<organism evidence="11 12">
    <name type="scientific">Candidatus Caccoplasma merdipullorum</name>
    <dbReference type="NCBI Taxonomy" id="2840718"/>
    <lineage>
        <taxon>Bacteria</taxon>
        <taxon>Pseudomonadati</taxon>
        <taxon>Bacteroidota</taxon>
        <taxon>Bacteroidia</taxon>
        <taxon>Bacteroidales</taxon>
        <taxon>Bacteroidaceae</taxon>
        <taxon>Bacteroidaceae incertae sedis</taxon>
        <taxon>Candidatus Caccoplasma</taxon>
    </lineage>
</organism>
<comment type="similarity">
    <text evidence="2">Belongs to the CarA family.</text>
</comment>
<dbReference type="InterPro" id="IPR050472">
    <property type="entry name" value="Anth_synth/Amidotransfase"/>
</dbReference>
<dbReference type="SMART" id="SM01097">
    <property type="entry name" value="CPSase_sm_chain"/>
    <property type="match status" value="1"/>
</dbReference>
<name>A0A9D9E517_9BACT</name>
<dbReference type="PROSITE" id="PS51273">
    <property type="entry name" value="GATASE_TYPE_1"/>
    <property type="match status" value="1"/>
</dbReference>
<dbReference type="NCBIfam" id="TIGR01368">
    <property type="entry name" value="CPSaseIIsmall"/>
    <property type="match status" value="1"/>
</dbReference>
<dbReference type="PANTHER" id="PTHR43418:SF7">
    <property type="entry name" value="CARBAMOYL-PHOSPHATE SYNTHASE SMALL CHAIN"/>
    <property type="match status" value="1"/>
</dbReference>
<evidence type="ECO:0000256" key="7">
    <source>
        <dbReference type="ARBA" id="ARBA00022962"/>
    </source>
</evidence>
<keyword evidence="7" id="KW-0315">Glutamine amidotransferase</keyword>
<dbReference type="SUPFAM" id="SSF52021">
    <property type="entry name" value="Carbamoyl phosphate synthetase, small subunit N-terminal domain"/>
    <property type="match status" value="1"/>
</dbReference>
<dbReference type="Gene3D" id="3.40.50.880">
    <property type="match status" value="1"/>
</dbReference>
<comment type="catalytic activity">
    <reaction evidence="9">
        <text>hydrogencarbonate + L-glutamine + 2 ATP + H2O = carbamoyl phosphate + L-glutamate + 2 ADP + phosphate + 2 H(+)</text>
        <dbReference type="Rhea" id="RHEA:18633"/>
        <dbReference type="ChEBI" id="CHEBI:15377"/>
        <dbReference type="ChEBI" id="CHEBI:15378"/>
        <dbReference type="ChEBI" id="CHEBI:17544"/>
        <dbReference type="ChEBI" id="CHEBI:29985"/>
        <dbReference type="ChEBI" id="CHEBI:30616"/>
        <dbReference type="ChEBI" id="CHEBI:43474"/>
        <dbReference type="ChEBI" id="CHEBI:58228"/>
        <dbReference type="ChEBI" id="CHEBI:58359"/>
        <dbReference type="ChEBI" id="CHEBI:456216"/>
        <dbReference type="EC" id="6.3.5.5"/>
    </reaction>
</comment>
<accession>A0A9D9E517</accession>
<reference evidence="11" key="1">
    <citation type="submission" date="2020-10" db="EMBL/GenBank/DDBJ databases">
        <authorList>
            <person name="Gilroy R."/>
        </authorList>
    </citation>
    <scope>NUCLEOTIDE SEQUENCE</scope>
    <source>
        <strain evidence="11">G3-4614</strain>
    </source>
</reference>
<keyword evidence="6" id="KW-0067">ATP-binding</keyword>
<dbReference type="GO" id="GO:0006207">
    <property type="term" value="P:'de novo' pyrimidine nucleobase biosynthetic process"/>
    <property type="evidence" value="ECO:0007669"/>
    <property type="project" value="InterPro"/>
</dbReference>
<evidence type="ECO:0000313" key="12">
    <source>
        <dbReference type="Proteomes" id="UP000823636"/>
    </source>
</evidence>
<dbReference type="Proteomes" id="UP000823636">
    <property type="component" value="Unassembled WGS sequence"/>
</dbReference>
<evidence type="ECO:0000256" key="1">
    <source>
        <dbReference type="ARBA" id="ARBA00005077"/>
    </source>
</evidence>
<dbReference type="GO" id="GO:0005524">
    <property type="term" value="F:ATP binding"/>
    <property type="evidence" value="ECO:0007669"/>
    <property type="project" value="UniProtKB-KW"/>
</dbReference>
<comment type="caution">
    <text evidence="11">The sequence shown here is derived from an EMBL/GenBank/DDBJ whole genome shotgun (WGS) entry which is preliminary data.</text>
</comment>
<feature type="domain" description="Carbamoyl-phosphate synthase small subunit N-terminal" evidence="10">
    <location>
        <begin position="1"/>
        <end position="106"/>
    </location>
</feature>
<evidence type="ECO:0000313" key="11">
    <source>
        <dbReference type="EMBL" id="MBO8438286.1"/>
    </source>
</evidence>
<dbReference type="EMBL" id="JADIMW010000058">
    <property type="protein sequence ID" value="MBO8438286.1"/>
    <property type="molecule type" value="Genomic_DNA"/>
</dbReference>
<dbReference type="SUPFAM" id="SSF52317">
    <property type="entry name" value="Class I glutamine amidotransferase-like"/>
    <property type="match status" value="1"/>
</dbReference>
<proteinExistence type="inferred from homology"/>
<gene>
    <name evidence="11" type="primary">carA</name>
    <name evidence="11" type="ORF">IAC54_05240</name>
</gene>
<evidence type="ECO:0000256" key="4">
    <source>
        <dbReference type="ARBA" id="ARBA00022598"/>
    </source>
</evidence>
<dbReference type="PRINTS" id="PR00099">
    <property type="entry name" value="CPSGATASE"/>
</dbReference>
<dbReference type="InterPro" id="IPR017926">
    <property type="entry name" value="GATASE"/>
</dbReference>
<dbReference type="GO" id="GO:0004088">
    <property type="term" value="F:carbamoyl-phosphate synthase (glutamine-hydrolyzing) activity"/>
    <property type="evidence" value="ECO:0007669"/>
    <property type="project" value="UniProtKB-EC"/>
</dbReference>
<dbReference type="InterPro" id="IPR006274">
    <property type="entry name" value="CarbamoylP_synth_ssu"/>
</dbReference>
<keyword evidence="5" id="KW-0547">Nucleotide-binding</keyword>
<evidence type="ECO:0000256" key="3">
    <source>
        <dbReference type="ARBA" id="ARBA00012738"/>
    </source>
</evidence>
<protein>
    <recommendedName>
        <fullName evidence="3">carbamoyl-phosphate synthase (glutamine-hydrolyzing)</fullName>
        <ecNumber evidence="3">6.3.5.5</ecNumber>
    </recommendedName>
    <alternativeName>
        <fullName evidence="8">Arginine-specific carbamoyl phosphate synthetase, glutamine chain</fullName>
    </alternativeName>
</protein>
<dbReference type="InterPro" id="IPR035686">
    <property type="entry name" value="CPSase_GATase1"/>
</dbReference>
<evidence type="ECO:0000256" key="8">
    <source>
        <dbReference type="ARBA" id="ARBA00044340"/>
    </source>
</evidence>